<protein>
    <submittedName>
        <fullName evidence="1">Uncharacterized protein</fullName>
    </submittedName>
</protein>
<accession>A0ABU1R122</accession>
<organism evidence="1 2">
    <name type="scientific">Dyadobacter fermentans</name>
    <dbReference type="NCBI Taxonomy" id="94254"/>
    <lineage>
        <taxon>Bacteria</taxon>
        <taxon>Pseudomonadati</taxon>
        <taxon>Bacteroidota</taxon>
        <taxon>Cytophagia</taxon>
        <taxon>Cytophagales</taxon>
        <taxon>Spirosomataceae</taxon>
        <taxon>Dyadobacter</taxon>
    </lineage>
</organism>
<keyword evidence="2" id="KW-1185">Reference proteome</keyword>
<name>A0ABU1R122_9BACT</name>
<proteinExistence type="predicted"/>
<evidence type="ECO:0000313" key="2">
    <source>
        <dbReference type="Proteomes" id="UP001264980"/>
    </source>
</evidence>
<evidence type="ECO:0000313" key="1">
    <source>
        <dbReference type="EMBL" id="MDR6807101.1"/>
    </source>
</evidence>
<comment type="caution">
    <text evidence="1">The sequence shown here is derived from an EMBL/GenBank/DDBJ whole genome shotgun (WGS) entry which is preliminary data.</text>
</comment>
<reference evidence="1 2" key="1">
    <citation type="submission" date="2023-07" db="EMBL/GenBank/DDBJ databases">
        <title>Sorghum-associated microbial communities from plants grown in Nebraska, USA.</title>
        <authorList>
            <person name="Schachtman D."/>
        </authorList>
    </citation>
    <scope>NUCLEOTIDE SEQUENCE [LARGE SCALE GENOMIC DNA]</scope>
    <source>
        <strain evidence="1 2">BE57</strain>
    </source>
</reference>
<sequence>MMQCYNGIVLKTLSGFLQKKFSHVKHVAENVLLGNL</sequence>
<dbReference type="EMBL" id="JAVDTI010000004">
    <property type="protein sequence ID" value="MDR6807101.1"/>
    <property type="molecule type" value="Genomic_DNA"/>
</dbReference>
<gene>
    <name evidence="1" type="ORF">J2W84_004152</name>
</gene>
<dbReference type="Proteomes" id="UP001264980">
    <property type="component" value="Unassembled WGS sequence"/>
</dbReference>